<dbReference type="FunFam" id="2.10.25.10:FF:000037">
    <property type="entry name" value="Signal peptide, CUB domain and EGF-like domain-containing 2"/>
    <property type="match status" value="1"/>
</dbReference>
<keyword evidence="6" id="KW-0677">Repeat</keyword>
<dbReference type="GO" id="GO:0030855">
    <property type="term" value="P:epithelial cell differentiation"/>
    <property type="evidence" value="ECO:0007669"/>
    <property type="project" value="UniProtKB-ARBA"/>
</dbReference>
<dbReference type="Gene3D" id="2.10.25.10">
    <property type="entry name" value="Laminin"/>
    <property type="match status" value="2"/>
</dbReference>
<keyword evidence="5" id="KW-0732">Signal</keyword>
<dbReference type="InterPro" id="IPR051221">
    <property type="entry name" value="LDLR-related"/>
</dbReference>
<feature type="domain" description="EGF-like" evidence="14">
    <location>
        <begin position="312"/>
        <end position="351"/>
    </location>
</feature>
<evidence type="ECO:0000256" key="5">
    <source>
        <dbReference type="ARBA" id="ARBA00022729"/>
    </source>
</evidence>
<dbReference type="GO" id="GO:0016324">
    <property type="term" value="C:apical plasma membrane"/>
    <property type="evidence" value="ECO:0007669"/>
    <property type="project" value="TreeGrafter"/>
</dbReference>
<dbReference type="GO" id="GO:0005509">
    <property type="term" value="F:calcium ion binding"/>
    <property type="evidence" value="ECO:0007669"/>
    <property type="project" value="InterPro"/>
</dbReference>
<evidence type="ECO:0000256" key="8">
    <source>
        <dbReference type="ARBA" id="ARBA00023136"/>
    </source>
</evidence>
<dbReference type="EMBL" id="JBBPFD010000015">
    <property type="protein sequence ID" value="KAK7895330.1"/>
    <property type="molecule type" value="Genomic_DNA"/>
</dbReference>
<dbReference type="SMART" id="SM00179">
    <property type="entry name" value="EGF_CA"/>
    <property type="match status" value="2"/>
</dbReference>
<evidence type="ECO:0000256" key="9">
    <source>
        <dbReference type="ARBA" id="ARBA00023157"/>
    </source>
</evidence>
<keyword evidence="4" id="KW-0812">Transmembrane</keyword>
<sequence length="803" mass="88846">MASLQQQPLHAVKKSAHIETKPFQDHRVKRQTVAVRLISLCVFKVHHVCVSSSSGQTVSCQSDHVFVFLKSIMFVFCPSSVNCQTVSCQSDHVFVFLKSMFVSSVPPQVRLSDCQTVSCQADQWQCDDGNCISALWRCDGEGDCLDGTDEMDCDSSRLCPRGQFSCVDSVNCVDMSSRCDGKKQCPTGFDEENCEHKLGCLQSDFTCDNHMCVPLELRCNGQNDCLDHSDEQGCGECAEGIRCPEGACISLQKRCDGTLDCADGRDEPVTCGRVCSVNNGGCSHSCVDEPWGALCSCPDGFKLSNDGANCKDVDECSLAVFPCAHSCVNTAGSFYCRCRDGFTLTKGSSCTATGNRTRLVTVQKNTLGLLDVRSRHFEVVQFSVSEPVAVAFDLVRAVFYWADERGRIHQTDGGKDRVIFTGPPGIRSLACDWLNGQLYWTNQETRTVFILTADGKSFSTVLSKNINPSDLVLFPVESLMFWLNAGPGERVTLEKSWMDGSDRSPLSVLTAQAAHSLTADVAALRLYWISDTKKSIETVKVDGTGRYSVRGAFSRGPALSLAVFEQSFYWSDKKGVWQAPVSAPNQRRLIWKDPLPLLSVFHELQQPKVSSPCAGAPCQMCLLTKSTSVGFTCICPNNKILLPTGLCQYPRVVYGTFSSVKFVEFRDDEATEAQLFSTDEGILSFDVDWYRDWFYWANQTGHVKRSSLTQDKTEEIPTASPVCVMKVDQRSGSLYWVSCDQRSINVISSDRRYSQKLYGSQRQIQGLFLDWLRGGILWLEEGDIFTMSTLGGNRWACSASGEE</sequence>
<dbReference type="SUPFAM" id="SSF63825">
    <property type="entry name" value="YWTD domain"/>
    <property type="match status" value="2"/>
</dbReference>
<dbReference type="Pfam" id="PF14670">
    <property type="entry name" value="FXa_inhibition"/>
    <property type="match status" value="1"/>
</dbReference>
<dbReference type="Pfam" id="PF00057">
    <property type="entry name" value="Ldl_recept_a"/>
    <property type="match status" value="4"/>
</dbReference>
<dbReference type="InterPro" id="IPR049883">
    <property type="entry name" value="NOTCH1_EGF-like"/>
</dbReference>
<proteinExistence type="predicted"/>
<feature type="disulfide bond" evidence="13">
    <location>
        <begin position="119"/>
        <end position="131"/>
    </location>
</feature>
<evidence type="ECO:0000256" key="12">
    <source>
        <dbReference type="PROSITE-ProRule" id="PRU00076"/>
    </source>
</evidence>
<dbReference type="SUPFAM" id="SSF57424">
    <property type="entry name" value="LDL receptor-like module"/>
    <property type="match status" value="4"/>
</dbReference>
<evidence type="ECO:0000256" key="2">
    <source>
        <dbReference type="ARBA" id="ARBA00022536"/>
    </source>
</evidence>
<keyword evidence="16" id="KW-1185">Reference proteome</keyword>
<dbReference type="InterPro" id="IPR018097">
    <property type="entry name" value="EGF_Ca-bd_CS"/>
</dbReference>
<evidence type="ECO:0000256" key="11">
    <source>
        <dbReference type="ARBA" id="ARBA00023180"/>
    </source>
</evidence>
<comment type="subcellular location">
    <subcellularLocation>
        <location evidence="1">Membrane</location>
        <topology evidence="1">Single-pass membrane protein</topology>
    </subcellularLocation>
</comment>
<dbReference type="InterPro" id="IPR002172">
    <property type="entry name" value="LDrepeatLR_classA_rpt"/>
</dbReference>
<dbReference type="SMART" id="SM00192">
    <property type="entry name" value="LDLa"/>
    <property type="match status" value="4"/>
</dbReference>
<feature type="disulfide bond" evidence="13">
    <location>
        <begin position="200"/>
        <end position="212"/>
    </location>
</feature>
<comment type="caution">
    <text evidence="15">The sequence shown here is derived from an EMBL/GenBank/DDBJ whole genome shotgun (WGS) entry which is preliminary data.</text>
</comment>
<evidence type="ECO:0000256" key="13">
    <source>
        <dbReference type="PROSITE-ProRule" id="PRU00124"/>
    </source>
</evidence>
<comment type="caution">
    <text evidence="12">Lacks conserved residue(s) required for the propagation of feature annotation.</text>
</comment>
<dbReference type="InterPro" id="IPR001881">
    <property type="entry name" value="EGF-like_Ca-bd_dom"/>
</dbReference>
<dbReference type="Gene3D" id="4.10.400.10">
    <property type="entry name" value="Low-density Lipoprotein Receptor"/>
    <property type="match status" value="4"/>
</dbReference>
<dbReference type="AlphaFoldDB" id="A0AAW0NBM9"/>
<evidence type="ECO:0000256" key="10">
    <source>
        <dbReference type="ARBA" id="ARBA00023170"/>
    </source>
</evidence>
<dbReference type="PANTHER" id="PTHR22722:SF14">
    <property type="entry name" value="MEGALIN, ISOFORM A"/>
    <property type="match status" value="1"/>
</dbReference>
<protein>
    <recommendedName>
        <fullName evidence="14">EGF-like domain-containing protein</fullName>
    </recommendedName>
</protein>
<dbReference type="Proteomes" id="UP001460270">
    <property type="component" value="Unassembled WGS sequence"/>
</dbReference>
<dbReference type="InterPro" id="IPR000033">
    <property type="entry name" value="LDLR_classB_rpt"/>
</dbReference>
<dbReference type="PROSITE" id="PS00010">
    <property type="entry name" value="ASX_HYDROXYL"/>
    <property type="match status" value="1"/>
</dbReference>
<feature type="disulfide bond" evidence="13">
    <location>
        <begin position="219"/>
        <end position="234"/>
    </location>
</feature>
<evidence type="ECO:0000256" key="7">
    <source>
        <dbReference type="ARBA" id="ARBA00022989"/>
    </source>
</evidence>
<evidence type="ECO:0000256" key="6">
    <source>
        <dbReference type="ARBA" id="ARBA00022737"/>
    </source>
</evidence>
<dbReference type="InterPro" id="IPR011042">
    <property type="entry name" value="6-blade_b-propeller_TolB-like"/>
</dbReference>
<dbReference type="GO" id="GO:0006898">
    <property type="term" value="P:receptor-mediated endocytosis"/>
    <property type="evidence" value="ECO:0007669"/>
    <property type="project" value="TreeGrafter"/>
</dbReference>
<dbReference type="InterPro" id="IPR009030">
    <property type="entry name" value="Growth_fac_rcpt_cys_sf"/>
</dbReference>
<evidence type="ECO:0000256" key="1">
    <source>
        <dbReference type="ARBA" id="ARBA00004167"/>
    </source>
</evidence>
<dbReference type="GO" id="GO:0042562">
    <property type="term" value="F:hormone binding"/>
    <property type="evidence" value="ECO:0007669"/>
    <property type="project" value="TreeGrafter"/>
</dbReference>
<feature type="disulfide bond" evidence="13">
    <location>
        <begin position="243"/>
        <end position="261"/>
    </location>
</feature>
<accession>A0AAW0NBM9</accession>
<evidence type="ECO:0000259" key="14">
    <source>
        <dbReference type="PROSITE" id="PS50026"/>
    </source>
</evidence>
<keyword evidence="11" id="KW-0325">Glycoprotein</keyword>
<dbReference type="Pfam" id="PF07645">
    <property type="entry name" value="EGF_CA"/>
    <property type="match status" value="1"/>
</dbReference>
<dbReference type="PROSITE" id="PS01186">
    <property type="entry name" value="EGF_2"/>
    <property type="match status" value="1"/>
</dbReference>
<evidence type="ECO:0000256" key="3">
    <source>
        <dbReference type="ARBA" id="ARBA00022583"/>
    </source>
</evidence>
<evidence type="ECO:0000313" key="16">
    <source>
        <dbReference type="Proteomes" id="UP001460270"/>
    </source>
</evidence>
<dbReference type="GO" id="GO:0043235">
    <property type="term" value="C:receptor complex"/>
    <property type="evidence" value="ECO:0007669"/>
    <property type="project" value="TreeGrafter"/>
</dbReference>
<feature type="disulfide bond" evidence="13">
    <location>
        <begin position="126"/>
        <end position="144"/>
    </location>
</feature>
<reference evidence="16" key="1">
    <citation type="submission" date="2024-04" db="EMBL/GenBank/DDBJ databases">
        <title>Salinicola lusitanus LLJ914,a marine bacterium isolated from the Okinawa Trough.</title>
        <authorList>
            <person name="Li J."/>
        </authorList>
    </citation>
    <scope>NUCLEOTIDE SEQUENCE [LARGE SCALE GENOMIC DNA]</scope>
</reference>
<dbReference type="FunFam" id="2.10.25.10:FF:000038">
    <property type="entry name" value="Fibrillin 2"/>
    <property type="match status" value="1"/>
</dbReference>
<dbReference type="PROSITE" id="PS50068">
    <property type="entry name" value="LDLRA_2"/>
    <property type="match status" value="4"/>
</dbReference>
<keyword evidence="9 13" id="KW-1015">Disulfide bond</keyword>
<dbReference type="InterPro" id="IPR023415">
    <property type="entry name" value="LDLR_class-A_CS"/>
</dbReference>
<dbReference type="PROSITE" id="PS50026">
    <property type="entry name" value="EGF_3"/>
    <property type="match status" value="1"/>
</dbReference>
<dbReference type="CDD" id="cd00112">
    <property type="entry name" value="LDLa"/>
    <property type="match status" value="4"/>
</dbReference>
<dbReference type="PANTHER" id="PTHR22722">
    <property type="entry name" value="LOW-DENSITY LIPOPROTEIN RECEPTOR-RELATED PROTEIN 2-RELATED"/>
    <property type="match status" value="1"/>
</dbReference>
<keyword evidence="2 12" id="KW-0245">EGF-like domain</keyword>
<dbReference type="InterPro" id="IPR000742">
    <property type="entry name" value="EGF"/>
</dbReference>
<feature type="disulfide bond" evidence="13">
    <location>
        <begin position="207"/>
        <end position="225"/>
    </location>
</feature>
<dbReference type="SMART" id="SM00135">
    <property type="entry name" value="LY"/>
    <property type="match status" value="4"/>
</dbReference>
<organism evidence="15 16">
    <name type="scientific">Mugilogobius chulae</name>
    <name type="common">yellowstripe goby</name>
    <dbReference type="NCBI Taxonomy" id="88201"/>
    <lineage>
        <taxon>Eukaryota</taxon>
        <taxon>Metazoa</taxon>
        <taxon>Chordata</taxon>
        <taxon>Craniata</taxon>
        <taxon>Vertebrata</taxon>
        <taxon>Euteleostomi</taxon>
        <taxon>Actinopterygii</taxon>
        <taxon>Neopterygii</taxon>
        <taxon>Teleostei</taxon>
        <taxon>Neoteleostei</taxon>
        <taxon>Acanthomorphata</taxon>
        <taxon>Gobiaria</taxon>
        <taxon>Gobiiformes</taxon>
        <taxon>Gobioidei</taxon>
        <taxon>Gobiidae</taxon>
        <taxon>Gobionellinae</taxon>
        <taxon>Mugilogobius</taxon>
    </lineage>
</organism>
<keyword evidence="7" id="KW-1133">Transmembrane helix</keyword>
<keyword evidence="10" id="KW-0675">Receptor</keyword>
<dbReference type="InterPro" id="IPR000152">
    <property type="entry name" value="EGF-type_Asp/Asn_hydroxyl_site"/>
</dbReference>
<evidence type="ECO:0000313" key="15">
    <source>
        <dbReference type="EMBL" id="KAK7895330.1"/>
    </source>
</evidence>
<dbReference type="SUPFAM" id="SSF57184">
    <property type="entry name" value="Growth factor receptor domain"/>
    <property type="match status" value="1"/>
</dbReference>
<keyword evidence="8" id="KW-0472">Membrane</keyword>
<dbReference type="InterPro" id="IPR036055">
    <property type="entry name" value="LDL_receptor-like_sf"/>
</dbReference>
<feature type="disulfide bond" evidence="13">
    <location>
        <begin position="138"/>
        <end position="153"/>
    </location>
</feature>
<keyword evidence="3" id="KW-0254">Endocytosis</keyword>
<feature type="disulfide bond" evidence="13">
    <location>
        <begin position="179"/>
        <end position="194"/>
    </location>
</feature>
<dbReference type="SMART" id="SM00181">
    <property type="entry name" value="EGF"/>
    <property type="match status" value="5"/>
</dbReference>
<dbReference type="PROSITE" id="PS01209">
    <property type="entry name" value="LDLRA_1"/>
    <property type="match status" value="1"/>
</dbReference>
<dbReference type="PROSITE" id="PS01187">
    <property type="entry name" value="EGF_CA"/>
    <property type="match status" value="1"/>
</dbReference>
<name>A0AAW0NBM9_9GOBI</name>
<dbReference type="PRINTS" id="PR00261">
    <property type="entry name" value="LDLRECEPTOR"/>
</dbReference>
<gene>
    <name evidence="15" type="ORF">WMY93_020655</name>
</gene>
<evidence type="ECO:0000256" key="4">
    <source>
        <dbReference type="ARBA" id="ARBA00022692"/>
    </source>
</evidence>
<dbReference type="Gene3D" id="2.120.10.30">
    <property type="entry name" value="TolB, C-terminal domain"/>
    <property type="match status" value="2"/>
</dbReference>